<accession>A0ABR7MXB8</accession>
<dbReference type="CDD" id="cd20736">
    <property type="entry name" value="PoNe_Nuclease"/>
    <property type="match status" value="1"/>
</dbReference>
<dbReference type="NCBIfam" id="TIGR00252">
    <property type="entry name" value="YraN family protein"/>
    <property type="match status" value="1"/>
</dbReference>
<evidence type="ECO:0000313" key="4">
    <source>
        <dbReference type="Proteomes" id="UP000637513"/>
    </source>
</evidence>
<dbReference type="SUPFAM" id="SSF52980">
    <property type="entry name" value="Restriction endonuclease-like"/>
    <property type="match status" value="1"/>
</dbReference>
<protein>
    <recommendedName>
        <fullName evidence="2">UPF0102 protein H8700_09145</fullName>
    </recommendedName>
</protein>
<dbReference type="InterPro" id="IPR011335">
    <property type="entry name" value="Restrct_endonuc-II-like"/>
</dbReference>
<dbReference type="RefSeq" id="WP_022140953.1">
    <property type="nucleotide sequence ID" value="NZ_JACRSW010000032.1"/>
</dbReference>
<dbReference type="InterPro" id="IPR011856">
    <property type="entry name" value="tRNA_endonuc-like_dom_sf"/>
</dbReference>
<comment type="similarity">
    <text evidence="1 2">Belongs to the UPF0102 family.</text>
</comment>
<sequence>MEKEKIDRRKIGTAYEQEAVLFLKQKGYRIIARNYYCKQGEIDIIAVDQNYLVFVEVKYRSKKKSTSALEAVTLQKQRHIIRSAQCYLYQNGYPEDTPCRFDVIAIQGDTMQHIVNAFESYFM</sequence>
<keyword evidence="4" id="KW-1185">Reference proteome</keyword>
<dbReference type="NCBIfam" id="NF009150">
    <property type="entry name" value="PRK12497.1-3"/>
    <property type="match status" value="1"/>
</dbReference>
<comment type="caution">
    <text evidence="3">The sequence shown here is derived from an EMBL/GenBank/DDBJ whole genome shotgun (WGS) entry which is preliminary data.</text>
</comment>
<name>A0ABR7MXB8_9FIRM</name>
<evidence type="ECO:0000313" key="3">
    <source>
        <dbReference type="EMBL" id="MBC8557872.1"/>
    </source>
</evidence>
<dbReference type="Gene3D" id="3.40.1350.10">
    <property type="match status" value="1"/>
</dbReference>
<evidence type="ECO:0000256" key="1">
    <source>
        <dbReference type="ARBA" id="ARBA00006738"/>
    </source>
</evidence>
<evidence type="ECO:0000256" key="2">
    <source>
        <dbReference type="HAMAP-Rule" id="MF_00048"/>
    </source>
</evidence>
<reference evidence="3 4" key="1">
    <citation type="submission" date="2020-08" db="EMBL/GenBank/DDBJ databases">
        <title>Genome public.</title>
        <authorList>
            <person name="Liu C."/>
            <person name="Sun Q."/>
        </authorList>
    </citation>
    <scope>NUCLEOTIDE SEQUENCE [LARGE SCALE GENOMIC DNA]</scope>
    <source>
        <strain evidence="3 4">BX3</strain>
    </source>
</reference>
<dbReference type="HAMAP" id="MF_00048">
    <property type="entry name" value="UPF0102"/>
    <property type="match status" value="1"/>
</dbReference>
<proteinExistence type="inferred from homology"/>
<dbReference type="PANTHER" id="PTHR34039">
    <property type="entry name" value="UPF0102 PROTEIN YRAN"/>
    <property type="match status" value="1"/>
</dbReference>
<gene>
    <name evidence="3" type="ORF">H8700_09145</name>
</gene>
<dbReference type="PANTHER" id="PTHR34039:SF1">
    <property type="entry name" value="UPF0102 PROTEIN YRAN"/>
    <property type="match status" value="1"/>
</dbReference>
<organism evidence="3 4">
    <name type="scientific">Jutongia hominis</name>
    <dbReference type="NCBI Taxonomy" id="2763664"/>
    <lineage>
        <taxon>Bacteria</taxon>
        <taxon>Bacillati</taxon>
        <taxon>Bacillota</taxon>
        <taxon>Clostridia</taxon>
        <taxon>Lachnospirales</taxon>
        <taxon>Lachnospiraceae</taxon>
        <taxon>Jutongia</taxon>
    </lineage>
</organism>
<dbReference type="Proteomes" id="UP000637513">
    <property type="component" value="Unassembled WGS sequence"/>
</dbReference>
<dbReference type="InterPro" id="IPR003509">
    <property type="entry name" value="UPF0102_YraN-like"/>
</dbReference>
<dbReference type="Pfam" id="PF02021">
    <property type="entry name" value="UPF0102"/>
    <property type="match status" value="1"/>
</dbReference>
<dbReference type="EMBL" id="JACRSW010000032">
    <property type="protein sequence ID" value="MBC8557872.1"/>
    <property type="molecule type" value="Genomic_DNA"/>
</dbReference>